<dbReference type="PANTHER" id="PTHR16255">
    <property type="entry name" value="REQUIRED FOR MEIOTIC NUCLEAR DIVISION PROTEIN 1 HOMOLOG"/>
    <property type="match status" value="1"/>
</dbReference>
<dbReference type="GeneID" id="70233211"/>
<feature type="compositionally biased region" description="Basic and acidic residues" evidence="2">
    <location>
        <begin position="275"/>
        <end position="285"/>
    </location>
</feature>
<keyword evidence="5" id="KW-1185">Reference proteome</keyword>
<organism evidence="4 5">
    <name type="scientific">Ogataea philodendri</name>
    <dbReference type="NCBI Taxonomy" id="1378263"/>
    <lineage>
        <taxon>Eukaryota</taxon>
        <taxon>Fungi</taxon>
        <taxon>Dikarya</taxon>
        <taxon>Ascomycota</taxon>
        <taxon>Saccharomycotina</taxon>
        <taxon>Pichiomycetes</taxon>
        <taxon>Pichiales</taxon>
        <taxon>Pichiaceae</taxon>
        <taxon>Ogataea</taxon>
    </lineage>
</organism>
<comment type="caution">
    <text evidence="4">The sequence shown here is derived from an EMBL/GenBank/DDBJ whole genome shotgun (WGS) entry which is preliminary data.</text>
</comment>
<evidence type="ECO:0000313" key="4">
    <source>
        <dbReference type="EMBL" id="KAH3670728.1"/>
    </source>
</evidence>
<sequence>MASLRATILLISSSVSFRVDMSLSSLNLASTSPSDGSSKLESSSRLLYDSNSLGLIGESERHFISISFLESPCETTKYVSHGLFNKWYGFPPRFTSSILAILYCDCPVSLETPTLTRTNVFLITWSNSSLNRNRDKIVRLERTLLLTSFKVASWTCSLVTSSMLNNAALSSSSLNLPSNGYGSCLDSSSSSSSSSSTVLRLSPLVREVVCNVGSGKAPPIVSIMTGSRHLSQDSHEEPHGLGGPQRTRSSTAKRSPSILVTDARKNQIKAPFAGHKQERIKKSGQPDRVSPPAWVKSSSSKQRRPVSMTKFSDISVSNIISNISDIPSSRQRELPRNVSPNAQYINNLSRSGPRMVPQYYKTLPTRTSKTSQKLVLIPDHDQVPYSIDDDEAALLRNHEIGEETTTDNIFNSTHVRTKAEKLSKEQRADVYPRVTAYLISEGFNLNLTSKFLSKYHMVSPRLYDEALYVPYTLPLLPGDNGYRVQSNNSAKMQHGNQLLENFLDKTEQRDHHYEFYSGQDGDVQSIGSPKMSPAGSLVEEQQHNNEFDPYEPQFFVSSSPTDSMLLEEEARDSDSAGEAEKTSKSSDTSAIDDTESSDRLEKNGHGTRRKSSTSSKKRANLPDLTKHAEMFVLDYGVVVFWNFTEIHEKNILADLVFAKIQPGEFELDDDDDDDQHDPSFPNYSLTSSNSNEEQPQTPVTFIVKPVPEHNIETEEFHFEYISDIPTPRIYNDMITLKSGDHLIKLTVSHAIAQSTKLSMFESKMSNILNSISRLPKALALTGKLQNYTRQKLLIKTGKLFQLRNEVNLSSNVLDKPEYFWTIEPGLDPLYSAIREYLEIDQRVEVINDRCKIGVINYLSFGSVLVDALSVWNSEEHKTVVGGVESEVSLSFELDHVAHLQVLDVDVGNGLGMELGLWSEEVLKVVTLVQFVLGDQMVKVHQVHMNKLVGSKPGQLLAGLSEISVQVQSGLDLLHQSVLLDHLVTDNVTPVHEGDLLAVGNGLGVLLLQQKIGREVHLLGSNVRILLVLRSVFRKLLFWTLRELHVNKMVLGKSSVSWSNWINHLLVGRPNDVPVQVDNVLGWTLRDHKVPQSLNTHTSSSNTSDSWESWVVPVRNVLLVNKPLQLSLGKQGSDKVDSGKIPNVHLSQVQSLQNPLVLDVSVSVLDSSQCVSDSLYSINNRNTEVVSRVHLPLGTSTVVRSQVASVDNRVSQSLVQSTVVNLGSQTVLQTFLGTVLHLFSEHAQVLLNGSISSGRLDTVHSFGSHLLQRSVVTVRLSFLDHLDGKVVHLIEIIGRIGDLVTFNAQQLQIFQNGVLELDLLLGRIGIVESDDQLSVVGLGEILVQQSSLSVTNVEVSRRFRRESGNDLAVLCVWKIDLEVGLVGLLLGSSLGSLSDLGQRFGQQLNNTSKSLVRFQVLVPSGDVDVDSVLQNRSHHGVGTQSSPSSDVGNRGVVANNERSQTQMGVQFLQINRKLLEVLDGEVLVSELNPRLRGRLLQEQVRELVSKMAQNLWARGDGFVSINQSQGRVDLFGNNLVVNKVNFQRLFCSVVNEGSSCQGSVVHQWSFSSNFQFEGHDLKE</sequence>
<feature type="compositionally biased region" description="Polar residues" evidence="2">
    <location>
        <begin position="681"/>
        <end position="698"/>
    </location>
</feature>
<feature type="compositionally biased region" description="Acidic residues" evidence="2">
    <location>
        <begin position="666"/>
        <end position="675"/>
    </location>
</feature>
<evidence type="ECO:0000313" key="5">
    <source>
        <dbReference type="Proteomes" id="UP000769157"/>
    </source>
</evidence>
<evidence type="ECO:0000259" key="3">
    <source>
        <dbReference type="Pfam" id="PF02582"/>
    </source>
</evidence>
<dbReference type="EMBL" id="JAEUBE010000087">
    <property type="protein sequence ID" value="KAH3670728.1"/>
    <property type="molecule type" value="Genomic_DNA"/>
</dbReference>
<feature type="region of interest" description="Disordered" evidence="2">
    <location>
        <begin position="227"/>
        <end position="308"/>
    </location>
</feature>
<feature type="compositionally biased region" description="Basic and acidic residues" evidence="2">
    <location>
        <begin position="230"/>
        <end position="239"/>
    </location>
</feature>
<dbReference type="GO" id="GO:0005739">
    <property type="term" value="C:mitochondrion"/>
    <property type="evidence" value="ECO:0007669"/>
    <property type="project" value="UniProtKB-ARBA"/>
</dbReference>
<feature type="region of interest" description="Disordered" evidence="2">
    <location>
        <begin position="517"/>
        <end position="537"/>
    </location>
</feature>
<reference evidence="4" key="2">
    <citation type="submission" date="2021-01" db="EMBL/GenBank/DDBJ databases">
        <authorList>
            <person name="Schikora-Tamarit M.A."/>
        </authorList>
    </citation>
    <scope>NUCLEOTIDE SEQUENCE</scope>
    <source>
        <strain evidence="4">CBS6075</strain>
    </source>
</reference>
<evidence type="ECO:0000256" key="2">
    <source>
        <dbReference type="SAM" id="MobiDB-lite"/>
    </source>
</evidence>
<dbReference type="Proteomes" id="UP000769157">
    <property type="component" value="Unassembled WGS sequence"/>
</dbReference>
<dbReference type="Pfam" id="PF02582">
    <property type="entry name" value="DUF155"/>
    <property type="match status" value="1"/>
</dbReference>
<comment type="similarity">
    <text evidence="1">Belongs to the RMD1/sif2 family.</text>
</comment>
<feature type="region of interest" description="Disordered" evidence="2">
    <location>
        <begin position="567"/>
        <end position="620"/>
    </location>
</feature>
<feature type="compositionally biased region" description="Basic and acidic residues" evidence="2">
    <location>
        <begin position="572"/>
        <end position="584"/>
    </location>
</feature>
<dbReference type="RefSeq" id="XP_046064153.1">
    <property type="nucleotide sequence ID" value="XM_046201984.1"/>
</dbReference>
<dbReference type="OrthoDB" id="18302at2759"/>
<evidence type="ECO:0000256" key="1">
    <source>
        <dbReference type="ARBA" id="ARBA00008306"/>
    </source>
</evidence>
<name>A0A9P8T8W6_9ASCO</name>
<feature type="compositionally biased region" description="Basic residues" evidence="2">
    <location>
        <begin position="605"/>
        <end position="619"/>
    </location>
</feature>
<dbReference type="AntiFam" id="ANF00207">
    <property type="entry name" value="Shadow ORF (opposite glnS)"/>
</dbReference>
<reference evidence="4" key="1">
    <citation type="journal article" date="2021" name="Open Biol.">
        <title>Shared evolutionary footprints suggest mitochondrial oxidative damage underlies multiple complex I losses in fungi.</title>
        <authorList>
            <person name="Schikora-Tamarit M.A."/>
            <person name="Marcet-Houben M."/>
            <person name="Nosek J."/>
            <person name="Gabaldon T."/>
        </authorList>
    </citation>
    <scope>NUCLEOTIDE SEQUENCE</scope>
    <source>
        <strain evidence="4">CBS6075</strain>
    </source>
</reference>
<gene>
    <name evidence="4" type="ORF">OGAPHI_001243</name>
</gene>
<dbReference type="PANTHER" id="PTHR16255:SF4">
    <property type="entry name" value="SPORULATION PROTEIN RMD8"/>
    <property type="match status" value="1"/>
</dbReference>
<feature type="domain" description="DUF155" evidence="3">
    <location>
        <begin position="630"/>
        <end position="847"/>
    </location>
</feature>
<feature type="region of interest" description="Disordered" evidence="2">
    <location>
        <begin position="666"/>
        <end position="698"/>
    </location>
</feature>
<protein>
    <recommendedName>
        <fullName evidence="3">DUF155 domain-containing protein</fullName>
    </recommendedName>
</protein>
<dbReference type="InterPro" id="IPR051624">
    <property type="entry name" value="RMD1/Sad1-interacting"/>
</dbReference>
<dbReference type="InterPro" id="IPR003734">
    <property type="entry name" value="DUF155"/>
</dbReference>
<proteinExistence type="inferred from homology"/>
<accession>A0A9P8T8W6</accession>